<dbReference type="Pfam" id="PF09907">
    <property type="entry name" value="HigB_toxin"/>
    <property type="match status" value="1"/>
</dbReference>
<dbReference type="GO" id="GO:0003723">
    <property type="term" value="F:RNA binding"/>
    <property type="evidence" value="ECO:0007669"/>
    <property type="project" value="InterPro"/>
</dbReference>
<evidence type="ECO:0000313" key="2">
    <source>
        <dbReference type="Proteomes" id="UP000254867"/>
    </source>
</evidence>
<dbReference type="GO" id="GO:0004519">
    <property type="term" value="F:endonuclease activity"/>
    <property type="evidence" value="ECO:0007669"/>
    <property type="project" value="InterPro"/>
</dbReference>
<dbReference type="AlphaFoldDB" id="A0A377I1K9"/>
<dbReference type="GO" id="GO:0110001">
    <property type="term" value="C:toxin-antitoxin complex"/>
    <property type="evidence" value="ECO:0007669"/>
    <property type="project" value="InterPro"/>
</dbReference>
<protein>
    <submittedName>
        <fullName evidence="1">Uncharacterized protein conserved in bacteria</fullName>
    </submittedName>
</protein>
<gene>
    <name evidence="1" type="ORF">NCTC10794_01416</name>
</gene>
<proteinExistence type="predicted"/>
<organism evidence="1 2">
    <name type="scientific">Haemophilus parahaemolyticus</name>
    <dbReference type="NCBI Taxonomy" id="735"/>
    <lineage>
        <taxon>Bacteria</taxon>
        <taxon>Pseudomonadati</taxon>
        <taxon>Pseudomonadota</taxon>
        <taxon>Gammaproteobacteria</taxon>
        <taxon>Pasteurellales</taxon>
        <taxon>Pasteurellaceae</taxon>
        <taxon>Haemophilus</taxon>
    </lineage>
</organism>
<reference evidence="1 2" key="1">
    <citation type="submission" date="2018-06" db="EMBL/GenBank/DDBJ databases">
        <authorList>
            <consortium name="Pathogen Informatics"/>
            <person name="Doyle S."/>
        </authorList>
    </citation>
    <scope>NUCLEOTIDE SEQUENCE [LARGE SCALE GENOMIC DNA]</scope>
    <source>
        <strain evidence="1 2">NCTC10794</strain>
    </source>
</reference>
<accession>A0A377I1K9</accession>
<dbReference type="InterPro" id="IPR018669">
    <property type="entry name" value="Toxin_HigB"/>
</dbReference>
<dbReference type="Proteomes" id="UP000254867">
    <property type="component" value="Unassembled WGS sequence"/>
</dbReference>
<dbReference type="EMBL" id="UGHH01000002">
    <property type="protein sequence ID" value="STO64352.1"/>
    <property type="molecule type" value="Genomic_DNA"/>
</dbReference>
<name>A0A377I1K9_HAEPH</name>
<sequence>MLVVGIDKLVAFSQKHANAEKALKTWLKSVELSQWKTPQDIKNSYRSADFLADNRVIFNIKGNHYRLVVKVRYVNGIVKIEWIGTHAEYDKQQF</sequence>
<evidence type="ECO:0000313" key="1">
    <source>
        <dbReference type="EMBL" id="STO64352.1"/>
    </source>
</evidence>
<dbReference type="RefSeq" id="WP_111427309.1">
    <property type="nucleotide sequence ID" value="NZ_CAUPAH010000037.1"/>
</dbReference>